<accession>A0ABY5ISH1</accession>
<dbReference type="RefSeq" id="WP_256550400.1">
    <property type="nucleotide sequence ID" value="NZ_CP101751.1"/>
</dbReference>
<gene>
    <name evidence="2" type="ORF">NOX80_13890</name>
</gene>
<proteinExistence type="predicted"/>
<keyword evidence="3" id="KW-1185">Reference proteome</keyword>
<dbReference type="Proteomes" id="UP001059844">
    <property type="component" value="Chromosome"/>
</dbReference>
<name>A0ABY5ISH1_9FLAO</name>
<sequence>MRVLLAILVSVISFSKLSATIQYPDKIIINNKEYDLLTFPLEKYFEKHESKRPDEKYSSTALWRGYVATFEIIDNQLFVEDIKIEVSTGKWKSIINKILPTRKDRLVTWYSGFIILGHGEFVDLHERGNTYENYVLIEIKNGTSIQSKDFDYKTYEVFKTRQFEVYKQSKDYIKEVKKLKKQDWDQKEIDDILRYSIVEYTDKFLVE</sequence>
<evidence type="ECO:0000256" key="1">
    <source>
        <dbReference type="SAM" id="SignalP"/>
    </source>
</evidence>
<organism evidence="2 3">
    <name type="scientific">Flavobacterium cerinum</name>
    <dbReference type="NCBI Taxonomy" id="2502784"/>
    <lineage>
        <taxon>Bacteria</taxon>
        <taxon>Pseudomonadati</taxon>
        <taxon>Bacteroidota</taxon>
        <taxon>Flavobacteriia</taxon>
        <taxon>Flavobacteriales</taxon>
        <taxon>Flavobacteriaceae</taxon>
        <taxon>Flavobacterium</taxon>
    </lineage>
</organism>
<feature type="chain" id="PRO_5045189350" description="DUF4468 domain-containing protein" evidence="1">
    <location>
        <begin position="19"/>
        <end position="207"/>
    </location>
</feature>
<reference evidence="2" key="1">
    <citation type="submission" date="2022-07" db="EMBL/GenBank/DDBJ databases">
        <title>Isolation, identification, and degradation of a PFOSA degrading strain from sewage treatment plant.</title>
        <authorList>
            <person name="Zhang L."/>
            <person name="Huo Y."/>
        </authorList>
    </citation>
    <scope>NUCLEOTIDE SEQUENCE</scope>
    <source>
        <strain evidence="2">C1</strain>
    </source>
</reference>
<dbReference type="EMBL" id="CP101751">
    <property type="protein sequence ID" value="UUC44718.1"/>
    <property type="molecule type" value="Genomic_DNA"/>
</dbReference>
<evidence type="ECO:0000313" key="2">
    <source>
        <dbReference type="EMBL" id="UUC44718.1"/>
    </source>
</evidence>
<feature type="signal peptide" evidence="1">
    <location>
        <begin position="1"/>
        <end position="18"/>
    </location>
</feature>
<evidence type="ECO:0000313" key="3">
    <source>
        <dbReference type="Proteomes" id="UP001059844"/>
    </source>
</evidence>
<protein>
    <recommendedName>
        <fullName evidence="4">DUF4468 domain-containing protein</fullName>
    </recommendedName>
</protein>
<evidence type="ECO:0008006" key="4">
    <source>
        <dbReference type="Google" id="ProtNLM"/>
    </source>
</evidence>
<keyword evidence="1" id="KW-0732">Signal</keyword>